<dbReference type="EMBL" id="AP021857">
    <property type="protein sequence ID" value="BBO20953.1"/>
    <property type="molecule type" value="Genomic_DNA"/>
</dbReference>
<dbReference type="KEGG" id="ddz:DSYM_16520"/>
<dbReference type="InterPro" id="IPR025693">
    <property type="entry name" value="Gly-zipper_OmpA-like_dom"/>
</dbReference>
<name>A0A809QZX7_9PROT</name>
<feature type="region of interest" description="Disordered" evidence="1">
    <location>
        <begin position="142"/>
        <end position="173"/>
    </location>
</feature>
<accession>A0A809QZX7</accession>
<evidence type="ECO:0000313" key="5">
    <source>
        <dbReference type="Proteomes" id="UP000662914"/>
    </source>
</evidence>
<feature type="chain" id="PRO_5035314354" description="Glycine-zipper-containing OmpA-like membrane domain-containing protein" evidence="2">
    <location>
        <begin position="20"/>
        <end position="173"/>
    </location>
</feature>
<dbReference type="Proteomes" id="UP000662914">
    <property type="component" value="Chromosome"/>
</dbReference>
<gene>
    <name evidence="4" type="ORF">DSYM_16520</name>
</gene>
<evidence type="ECO:0000256" key="2">
    <source>
        <dbReference type="SAM" id="SignalP"/>
    </source>
</evidence>
<dbReference type="PROSITE" id="PS51257">
    <property type="entry name" value="PROKAR_LIPOPROTEIN"/>
    <property type="match status" value="1"/>
</dbReference>
<dbReference type="AlphaFoldDB" id="A0A809QZX7"/>
<dbReference type="Pfam" id="PF13436">
    <property type="entry name" value="Gly-zipper_OmpA"/>
    <property type="match status" value="1"/>
</dbReference>
<evidence type="ECO:0000256" key="1">
    <source>
        <dbReference type="SAM" id="MobiDB-lite"/>
    </source>
</evidence>
<feature type="compositionally biased region" description="Low complexity" evidence="1">
    <location>
        <begin position="148"/>
        <end position="158"/>
    </location>
</feature>
<proteinExistence type="predicted"/>
<feature type="compositionally biased region" description="Pro residues" evidence="1">
    <location>
        <begin position="159"/>
        <end position="173"/>
    </location>
</feature>
<reference evidence="4" key="1">
    <citation type="journal article" name="DNA Res.">
        <title>The physiological potential of anammox bacteria as revealed by their core genome structure.</title>
        <authorList>
            <person name="Okubo T."/>
            <person name="Toyoda A."/>
            <person name="Fukuhara K."/>
            <person name="Uchiyama I."/>
            <person name="Harigaya Y."/>
            <person name="Kuroiwa M."/>
            <person name="Suzuki T."/>
            <person name="Murakami Y."/>
            <person name="Suwa Y."/>
            <person name="Takami H."/>
        </authorList>
    </citation>
    <scope>NUCLEOTIDE SEQUENCE</scope>
    <source>
        <strain evidence="4">317325-3</strain>
    </source>
</reference>
<feature type="domain" description="Glycine-zipper-containing OmpA-like membrane" evidence="3">
    <location>
        <begin position="72"/>
        <end position="109"/>
    </location>
</feature>
<feature type="signal peptide" evidence="2">
    <location>
        <begin position="1"/>
        <end position="19"/>
    </location>
</feature>
<organism evidence="4 5">
    <name type="scientific">Candidatus Desulfobacillus denitrificans</name>
    <dbReference type="NCBI Taxonomy" id="2608985"/>
    <lineage>
        <taxon>Bacteria</taxon>
        <taxon>Pseudomonadati</taxon>
        <taxon>Pseudomonadota</taxon>
        <taxon>Betaproteobacteria</taxon>
        <taxon>Candidatus Desulfobacillus</taxon>
    </lineage>
</organism>
<evidence type="ECO:0000259" key="3">
    <source>
        <dbReference type="Pfam" id="PF13436"/>
    </source>
</evidence>
<protein>
    <recommendedName>
        <fullName evidence="3">Glycine-zipper-containing OmpA-like membrane domain-containing protein</fullName>
    </recommendedName>
</protein>
<evidence type="ECO:0000313" key="4">
    <source>
        <dbReference type="EMBL" id="BBO20953.1"/>
    </source>
</evidence>
<sequence>MKMRTDKRVALLALPLALAACVSMPSGPSVMVLPGTGMSFEQFRQDDALCRQYAAEQVGQTPEGASDSSGLRSAAVGTAVGAVAGALIDGRRGAGVGAGTGLVVGSAAGAGSAQVSGREAQRRYDNAFVQCMYARGHRVPVSGHYAPERPSAPAAPSMPAYPPPNQPPPPAPR</sequence>
<keyword evidence="2" id="KW-0732">Signal</keyword>